<proteinExistence type="predicted"/>
<gene>
    <name evidence="1" type="ORF">SSPH_03136</name>
</gene>
<protein>
    <submittedName>
        <fullName evidence="1">Uncharacterized protein</fullName>
    </submittedName>
</protein>
<evidence type="ECO:0000313" key="1">
    <source>
        <dbReference type="EMBL" id="CVK20468.1"/>
    </source>
</evidence>
<comment type="caution">
    <text evidence="1">The sequence shown here is derived from an EMBL/GenBank/DDBJ whole genome shotgun (WGS) entry which is preliminary data.</text>
</comment>
<dbReference type="Proteomes" id="UP000245702">
    <property type="component" value="Unassembled WGS sequence"/>
</dbReference>
<evidence type="ECO:0000313" key="2">
    <source>
        <dbReference type="Proteomes" id="UP000245702"/>
    </source>
</evidence>
<keyword evidence="2" id="KW-1185">Reference proteome</keyword>
<dbReference type="EMBL" id="FCOW01000019">
    <property type="protein sequence ID" value="CVK20468.1"/>
    <property type="molecule type" value="Genomic_DNA"/>
</dbReference>
<name>A0ABM9W5N2_9FIRM</name>
<sequence length="165" mass="18903">MALAIARRERLCQELDRLYREEAFLGKPAAGQPFYEYYYRQQADAFVAGYCHKAAGLLLAVEQTRDNQGRALELATALLQTGWPDIAAHLRSSGSMVPFDSFWHSPQALSQSEKAEITRDNFCVFLYLANLLHKEIKNDTALFELIFTNCVKEELYFRTKFAISH</sequence>
<reference evidence="1 2" key="1">
    <citation type="submission" date="2016-01" db="EMBL/GenBank/DDBJ databases">
        <authorList>
            <person name="Brown R."/>
        </authorList>
    </citation>
    <scope>NUCLEOTIDE SEQUENCE [LARGE SCALE GENOMIC DNA]</scope>
    <source>
        <strain evidence="1">Sporomusa sphaeroides DSM 2875</strain>
    </source>
</reference>
<organism evidence="1 2">
    <name type="scientific">Sporomusa sphaeroides DSM 2875</name>
    <dbReference type="NCBI Taxonomy" id="1337886"/>
    <lineage>
        <taxon>Bacteria</taxon>
        <taxon>Bacillati</taxon>
        <taxon>Bacillota</taxon>
        <taxon>Negativicutes</taxon>
        <taxon>Selenomonadales</taxon>
        <taxon>Sporomusaceae</taxon>
        <taxon>Sporomusa</taxon>
    </lineage>
</organism>
<accession>A0ABM9W5N2</accession>
<dbReference type="RefSeq" id="WP_143559028.1">
    <property type="nucleotide sequence ID" value="NZ_CP146991.1"/>
</dbReference>